<dbReference type="AlphaFoldDB" id="A0AAD9L9V0"/>
<evidence type="ECO:0000256" key="4">
    <source>
        <dbReference type="ARBA" id="ARBA00022630"/>
    </source>
</evidence>
<comment type="caution">
    <text evidence="9">The sequence shown here is derived from an EMBL/GenBank/DDBJ whole genome shotgun (WGS) entry which is preliminary data.</text>
</comment>
<evidence type="ECO:0000256" key="3">
    <source>
        <dbReference type="ARBA" id="ARBA00012769"/>
    </source>
</evidence>
<evidence type="ECO:0000256" key="5">
    <source>
        <dbReference type="ARBA" id="ARBA00022827"/>
    </source>
</evidence>
<dbReference type="EC" id="1.5.3.1" evidence="3"/>
<dbReference type="FunFam" id="3.50.50.60:FF:000189">
    <property type="entry name" value="Monomeric sarcosine oxidase"/>
    <property type="match status" value="1"/>
</dbReference>
<dbReference type="Pfam" id="PF01266">
    <property type="entry name" value="DAO"/>
    <property type="match status" value="1"/>
</dbReference>
<dbReference type="GO" id="GO:0008115">
    <property type="term" value="F:sarcosine oxidase activity"/>
    <property type="evidence" value="ECO:0007669"/>
    <property type="project" value="UniProtKB-EC"/>
</dbReference>
<dbReference type="GO" id="GO:0050660">
    <property type="term" value="F:flavin adenine dinucleotide binding"/>
    <property type="evidence" value="ECO:0007669"/>
    <property type="project" value="InterPro"/>
</dbReference>
<dbReference type="NCBIfam" id="NF008425">
    <property type="entry name" value="PRK11259.1"/>
    <property type="match status" value="1"/>
</dbReference>
<dbReference type="PANTHER" id="PTHR10961:SF7">
    <property type="entry name" value="FAD DEPENDENT OXIDOREDUCTASE DOMAIN-CONTAINING PROTEIN"/>
    <property type="match status" value="1"/>
</dbReference>
<dbReference type="Gene3D" id="3.50.50.60">
    <property type="entry name" value="FAD/NAD(P)-binding domain"/>
    <property type="match status" value="1"/>
</dbReference>
<keyword evidence="10" id="KW-1185">Reference proteome</keyword>
<sequence length="406" mass="44664">MTPLYDVVIVGAGLMGSAAAYYAAKDGKRVLVLEQFELLHGKGSSHGTSRIFRVAYPIDTYTELSLQSLDLWRDIEKENGVELIRMTGELDFAPTRNDDIRGVEETLTRFNVPFEVLNGTQVNERFPGFSLSPNSHAVYNPLAGVLNPTLAMATMQKVAKSLGTEFREHSAVKSVVGEHRSGGAPVAVVTLANGTEVRGRQCIVTAGPWTEKLLKLSGSSDKVDLQPIATFGQYWRCKQELYTPDKFPVFIKYEYPEIYGLPMMNAHEGVKICRHDGPDVNPDGRQGVMQPEDADVQLRAFVAENFSNVDSSSPNQVDHCMYTMTPDSHFIIDYLPVPASTASPSTTKSVIVGAGFSGHGAKMTPVIGRILADLAVKGQTKYSTELFRVTREAEHQEHYSFPKSNL</sequence>
<evidence type="ECO:0000313" key="10">
    <source>
        <dbReference type="Proteomes" id="UP001259832"/>
    </source>
</evidence>
<dbReference type="Proteomes" id="UP001259832">
    <property type="component" value="Unassembled WGS sequence"/>
</dbReference>
<evidence type="ECO:0000256" key="7">
    <source>
        <dbReference type="ARBA" id="ARBA00052742"/>
    </source>
</evidence>
<dbReference type="Gene3D" id="3.30.9.10">
    <property type="entry name" value="D-Amino Acid Oxidase, subunit A, domain 2"/>
    <property type="match status" value="1"/>
</dbReference>
<comment type="cofactor">
    <cofactor evidence="1">
        <name>FAD</name>
        <dbReference type="ChEBI" id="CHEBI:57692"/>
    </cofactor>
</comment>
<reference evidence="9" key="1">
    <citation type="submission" date="2023-08" db="EMBL/GenBank/DDBJ databases">
        <title>Reference Genome Resource for the Citrus Pathogen Phytophthora citrophthora.</title>
        <authorList>
            <person name="Moller H."/>
            <person name="Coetzee B."/>
            <person name="Rose L.J."/>
            <person name="Van Niekerk J.M."/>
        </authorList>
    </citation>
    <scope>NUCLEOTIDE SEQUENCE</scope>
    <source>
        <strain evidence="9">STE-U-9442</strain>
    </source>
</reference>
<comment type="catalytic activity">
    <reaction evidence="7">
        <text>sarcosine + O2 + H2O = formaldehyde + glycine + H2O2</text>
        <dbReference type="Rhea" id="RHEA:13313"/>
        <dbReference type="ChEBI" id="CHEBI:15377"/>
        <dbReference type="ChEBI" id="CHEBI:15379"/>
        <dbReference type="ChEBI" id="CHEBI:16240"/>
        <dbReference type="ChEBI" id="CHEBI:16842"/>
        <dbReference type="ChEBI" id="CHEBI:57305"/>
        <dbReference type="ChEBI" id="CHEBI:57433"/>
        <dbReference type="EC" id="1.5.3.1"/>
    </reaction>
</comment>
<protein>
    <recommendedName>
        <fullName evidence="3">sarcosine oxidasee (formaldehyde-forming)</fullName>
        <ecNumber evidence="3">1.5.3.1</ecNumber>
    </recommendedName>
</protein>
<evidence type="ECO:0000259" key="8">
    <source>
        <dbReference type="Pfam" id="PF01266"/>
    </source>
</evidence>
<evidence type="ECO:0000256" key="1">
    <source>
        <dbReference type="ARBA" id="ARBA00001974"/>
    </source>
</evidence>
<evidence type="ECO:0000256" key="6">
    <source>
        <dbReference type="ARBA" id="ARBA00023002"/>
    </source>
</evidence>
<keyword evidence="5" id="KW-0274">FAD</keyword>
<dbReference type="EMBL" id="JASMQC010000060">
    <property type="protein sequence ID" value="KAK1928610.1"/>
    <property type="molecule type" value="Genomic_DNA"/>
</dbReference>
<dbReference type="SUPFAM" id="SSF51905">
    <property type="entry name" value="FAD/NAD(P)-binding domain"/>
    <property type="match status" value="1"/>
</dbReference>
<accession>A0AAD9L9V0</accession>
<dbReference type="PANTHER" id="PTHR10961">
    <property type="entry name" value="PEROXISOMAL SARCOSINE OXIDASE"/>
    <property type="match status" value="1"/>
</dbReference>
<organism evidence="9 10">
    <name type="scientific">Phytophthora citrophthora</name>
    <dbReference type="NCBI Taxonomy" id="4793"/>
    <lineage>
        <taxon>Eukaryota</taxon>
        <taxon>Sar</taxon>
        <taxon>Stramenopiles</taxon>
        <taxon>Oomycota</taxon>
        <taxon>Peronosporomycetes</taxon>
        <taxon>Peronosporales</taxon>
        <taxon>Peronosporaceae</taxon>
        <taxon>Phytophthora</taxon>
    </lineage>
</organism>
<evidence type="ECO:0000256" key="2">
    <source>
        <dbReference type="ARBA" id="ARBA00010989"/>
    </source>
</evidence>
<keyword evidence="6" id="KW-0560">Oxidoreductase</keyword>
<gene>
    <name evidence="9" type="ORF">P3T76_015911</name>
</gene>
<keyword evidence="4" id="KW-0285">Flavoprotein</keyword>
<dbReference type="InterPro" id="IPR036188">
    <property type="entry name" value="FAD/NAD-bd_sf"/>
</dbReference>
<feature type="domain" description="FAD dependent oxidoreductase" evidence="8">
    <location>
        <begin position="6"/>
        <end position="374"/>
    </location>
</feature>
<name>A0AAD9L9V0_9STRA</name>
<proteinExistence type="inferred from homology"/>
<dbReference type="SUPFAM" id="SSF54373">
    <property type="entry name" value="FAD-linked reductases, C-terminal domain"/>
    <property type="match status" value="1"/>
</dbReference>
<evidence type="ECO:0000313" key="9">
    <source>
        <dbReference type="EMBL" id="KAK1928610.1"/>
    </source>
</evidence>
<comment type="similarity">
    <text evidence="2">Belongs to the MSOX/MTOX family.</text>
</comment>
<dbReference type="InterPro" id="IPR045170">
    <property type="entry name" value="MTOX"/>
</dbReference>
<dbReference type="InterPro" id="IPR006076">
    <property type="entry name" value="FAD-dep_OxRdtase"/>
</dbReference>